<proteinExistence type="predicted"/>
<dbReference type="GeneID" id="113493156"/>
<reference evidence="3" key="1">
    <citation type="submission" date="2025-08" db="UniProtKB">
        <authorList>
            <consortium name="RefSeq"/>
        </authorList>
    </citation>
    <scope>IDENTIFICATION</scope>
</reference>
<name>A0A7E5VEQ4_TRINI</name>
<dbReference type="KEGG" id="tnl:113493156"/>
<organism evidence="2 3">
    <name type="scientific">Trichoplusia ni</name>
    <name type="common">Cabbage looper</name>
    <dbReference type="NCBI Taxonomy" id="7111"/>
    <lineage>
        <taxon>Eukaryota</taxon>
        <taxon>Metazoa</taxon>
        <taxon>Ecdysozoa</taxon>
        <taxon>Arthropoda</taxon>
        <taxon>Hexapoda</taxon>
        <taxon>Insecta</taxon>
        <taxon>Pterygota</taxon>
        <taxon>Neoptera</taxon>
        <taxon>Endopterygota</taxon>
        <taxon>Lepidoptera</taxon>
        <taxon>Glossata</taxon>
        <taxon>Ditrysia</taxon>
        <taxon>Noctuoidea</taxon>
        <taxon>Noctuidae</taxon>
        <taxon>Plusiinae</taxon>
        <taxon>Trichoplusia</taxon>
    </lineage>
</organism>
<feature type="region of interest" description="Disordered" evidence="1">
    <location>
        <begin position="347"/>
        <end position="370"/>
    </location>
</feature>
<gene>
    <name evidence="3" type="primary">LOC113493156</name>
</gene>
<dbReference type="Proteomes" id="UP000322000">
    <property type="component" value="Chromosome 1"/>
</dbReference>
<feature type="region of interest" description="Disordered" evidence="1">
    <location>
        <begin position="383"/>
        <end position="407"/>
    </location>
</feature>
<evidence type="ECO:0000256" key="1">
    <source>
        <dbReference type="SAM" id="MobiDB-lite"/>
    </source>
</evidence>
<sequence length="482" mass="54334">MIARVLRGPIKLKKALPTKKYTTKPVKKVAVKFTKKNIVPLSKNKRKGLSYARIIKKANLKTTKQVLRVLTKKPVITTTRKVETTTASPIPANWVNVLQDLVQALKAVELKQNTSACNKEATTVAEILSQHLTPSPSGRRSMSDFAGTNLEDVISVLLDGVEIDKSENEVLNDFSDTNNEKEASYNEDLVTEKSTDLNTLNTISYSDNRLYENSFTIRNRATIKYPLPPKTNILRKPHVKSFFEALKARYKEVSRNMSLSSREMNPPVLKARSGEKEQEDDQEENVIIDLDALTNQAEIDQIDDDKEISGEKLVILDLAEPETADAEVTNVNSDENDIVLQLEKMETKEDTGENTNALQLDESNNPDIINKEPETVTENIETKEIEAENETTTEAATESPTDETENGEIEIEVGTEEPETILDESVTEDIFKYILDDGLQEKEENIETDTLSILDKRFSGRRFRSPRVWQHKLNNLKNVGNV</sequence>
<dbReference type="AlphaFoldDB" id="A0A7E5VEQ4"/>
<keyword evidence="2" id="KW-1185">Reference proteome</keyword>
<accession>A0A7E5VEQ4</accession>
<protein>
    <submittedName>
        <fullName evidence="3">Uncharacterized protein LOC113493156</fullName>
    </submittedName>
</protein>
<evidence type="ECO:0000313" key="3">
    <source>
        <dbReference type="RefSeq" id="XP_026726789.1"/>
    </source>
</evidence>
<feature type="compositionally biased region" description="Polar residues" evidence="1">
    <location>
        <begin position="353"/>
        <end position="367"/>
    </location>
</feature>
<evidence type="ECO:0000313" key="2">
    <source>
        <dbReference type="Proteomes" id="UP000322000"/>
    </source>
</evidence>
<dbReference type="OrthoDB" id="7416697at2759"/>
<dbReference type="RefSeq" id="XP_026726789.1">
    <property type="nucleotide sequence ID" value="XM_026870988.1"/>
</dbReference>
<dbReference type="InParanoid" id="A0A7E5VEQ4"/>
<feature type="compositionally biased region" description="Low complexity" evidence="1">
    <location>
        <begin position="390"/>
        <end position="399"/>
    </location>
</feature>